<keyword evidence="2" id="KW-0539">Nucleus</keyword>
<feature type="compositionally biased region" description="Basic and acidic residues" evidence="3">
    <location>
        <begin position="42"/>
        <end position="63"/>
    </location>
</feature>
<feature type="compositionally biased region" description="Acidic residues" evidence="3">
    <location>
        <begin position="70"/>
        <end position="83"/>
    </location>
</feature>
<feature type="compositionally biased region" description="Low complexity" evidence="3">
    <location>
        <begin position="138"/>
        <end position="168"/>
    </location>
</feature>
<comment type="caution">
    <text evidence="5">The sequence shown here is derived from an EMBL/GenBank/DDBJ whole genome shotgun (WGS) entry which is preliminary data.</text>
</comment>
<reference evidence="5 6" key="1">
    <citation type="submission" date="2024-11" db="EMBL/GenBank/DDBJ databases">
        <title>A near-complete genome assembly of Cinchona calisaya.</title>
        <authorList>
            <person name="Lian D.C."/>
            <person name="Zhao X.W."/>
            <person name="Wei L."/>
        </authorList>
    </citation>
    <scope>NUCLEOTIDE SEQUENCE [LARGE SCALE GENOMIC DNA]</scope>
    <source>
        <tissue evidence="5">Nenye</tissue>
    </source>
</reference>
<gene>
    <name evidence="5" type="ORF">ACH5RR_009252</name>
</gene>
<feature type="region of interest" description="Disordered" evidence="3">
    <location>
        <begin position="1"/>
        <end position="211"/>
    </location>
</feature>
<accession>A0ABD3AH38</accession>
<evidence type="ECO:0000259" key="4">
    <source>
        <dbReference type="PROSITE" id="PS50188"/>
    </source>
</evidence>
<proteinExistence type="predicted"/>
<dbReference type="SMART" id="SM00449">
    <property type="entry name" value="SPRY"/>
    <property type="match status" value="1"/>
</dbReference>
<dbReference type="InterPro" id="IPR013320">
    <property type="entry name" value="ConA-like_dom_sf"/>
</dbReference>
<sequence>MDTLRANYNDDEQDLDVATVQPQRNSTIDNGSTELPSISVPKPEHEPESESKPQIETGVKEEAPTASEDLSSDEVSDNIENDNENPKAESSSRNSPNFTKVESDTEEDEDDEEEPPPKKQKQLSSLTSSGNPEISNLGAITTPEAAGAGGEATNTYTTSVAAAKSGSKSSKKSKKKNNNVWTRPTSRKGKKKGKNNGNQNGNNTNNVTESEDKVLITPIPRFPDKNDDSLDAKICLSKVYKAEKVELSEDRMTAGSTKGYRMVRSTRGVVEGAWYFEIKIVHLGETGHTRLGWSTDKGDLQAPVGYDGNSFGYRDIDGSKVHKAVREKYGEEGYKEGDVIGFYINLPEGSLYTPKPPRLIWYKGQKYVSAPDAKDDPPKVVPGSEISFFKNGVCQGTAFKDLFGGRYFPAASIYTLPNQPNCTVKFNFGPDFEFFPEDFVGREVPRPMIEVPYHGLDIRVENGSGWYPTRMCPMLNVVKEQGTNIVEAAEMVS</sequence>
<evidence type="ECO:0000313" key="6">
    <source>
        <dbReference type="Proteomes" id="UP001630127"/>
    </source>
</evidence>
<dbReference type="PANTHER" id="PTHR10598:SF0">
    <property type="entry name" value="SET1_ASH2 HISTONE METHYLTRANSFERASE COMPLEX SUBUNIT ASH2"/>
    <property type="match status" value="1"/>
</dbReference>
<evidence type="ECO:0000313" key="5">
    <source>
        <dbReference type="EMBL" id="KAL3529930.1"/>
    </source>
</evidence>
<keyword evidence="6" id="KW-1185">Reference proteome</keyword>
<protein>
    <recommendedName>
        <fullName evidence="4">B30.2/SPRY domain-containing protein</fullName>
    </recommendedName>
</protein>
<dbReference type="InterPro" id="IPR043136">
    <property type="entry name" value="B30.2/SPRY_sf"/>
</dbReference>
<dbReference type="InterPro" id="IPR037353">
    <property type="entry name" value="ASH2"/>
</dbReference>
<organism evidence="5 6">
    <name type="scientific">Cinchona calisaya</name>
    <dbReference type="NCBI Taxonomy" id="153742"/>
    <lineage>
        <taxon>Eukaryota</taxon>
        <taxon>Viridiplantae</taxon>
        <taxon>Streptophyta</taxon>
        <taxon>Embryophyta</taxon>
        <taxon>Tracheophyta</taxon>
        <taxon>Spermatophyta</taxon>
        <taxon>Magnoliopsida</taxon>
        <taxon>eudicotyledons</taxon>
        <taxon>Gunneridae</taxon>
        <taxon>Pentapetalae</taxon>
        <taxon>asterids</taxon>
        <taxon>lamiids</taxon>
        <taxon>Gentianales</taxon>
        <taxon>Rubiaceae</taxon>
        <taxon>Cinchonoideae</taxon>
        <taxon>Cinchoneae</taxon>
        <taxon>Cinchona</taxon>
    </lineage>
</organism>
<feature type="domain" description="B30.2/SPRY" evidence="4">
    <location>
        <begin position="214"/>
        <end position="433"/>
    </location>
</feature>
<evidence type="ECO:0000256" key="2">
    <source>
        <dbReference type="ARBA" id="ARBA00023242"/>
    </source>
</evidence>
<comment type="subcellular location">
    <subcellularLocation>
        <location evidence="1">Nucleus</location>
    </subcellularLocation>
</comment>
<dbReference type="InterPro" id="IPR001870">
    <property type="entry name" value="B30.2/SPRY"/>
</dbReference>
<dbReference type="InterPro" id="IPR003877">
    <property type="entry name" value="SPRY_dom"/>
</dbReference>
<dbReference type="GO" id="GO:0005634">
    <property type="term" value="C:nucleus"/>
    <property type="evidence" value="ECO:0007669"/>
    <property type="project" value="UniProtKB-SubCell"/>
</dbReference>
<feature type="compositionally biased region" description="Low complexity" evidence="3">
    <location>
        <begin position="195"/>
        <end position="206"/>
    </location>
</feature>
<feature type="compositionally biased region" description="Polar residues" evidence="3">
    <location>
        <begin position="20"/>
        <end position="36"/>
    </location>
</feature>
<feature type="compositionally biased region" description="Polar residues" evidence="3">
    <location>
        <begin position="88"/>
        <end position="100"/>
    </location>
</feature>
<dbReference type="PANTHER" id="PTHR10598">
    <property type="entry name" value="SET1/ASH2 HISTONE METHYLTRANSFERASE COMPLEX SUBUNIT ASH2"/>
    <property type="match status" value="1"/>
</dbReference>
<dbReference type="Proteomes" id="UP001630127">
    <property type="component" value="Unassembled WGS sequence"/>
</dbReference>
<dbReference type="CDD" id="cd12872">
    <property type="entry name" value="SPRY_Ash2"/>
    <property type="match status" value="1"/>
</dbReference>
<feature type="compositionally biased region" description="Basic residues" evidence="3">
    <location>
        <begin position="185"/>
        <end position="194"/>
    </location>
</feature>
<dbReference type="EMBL" id="JBJUIK010000004">
    <property type="protein sequence ID" value="KAL3529930.1"/>
    <property type="molecule type" value="Genomic_DNA"/>
</dbReference>
<dbReference type="FunFam" id="2.60.120.920:FF:000043">
    <property type="entry name" value="Protein TRAUCO"/>
    <property type="match status" value="1"/>
</dbReference>
<evidence type="ECO:0000256" key="1">
    <source>
        <dbReference type="ARBA" id="ARBA00004123"/>
    </source>
</evidence>
<dbReference type="SUPFAM" id="SSF49899">
    <property type="entry name" value="Concanavalin A-like lectins/glucanases"/>
    <property type="match status" value="1"/>
</dbReference>
<evidence type="ECO:0000256" key="3">
    <source>
        <dbReference type="SAM" id="MobiDB-lite"/>
    </source>
</evidence>
<dbReference type="Gene3D" id="2.60.120.920">
    <property type="match status" value="1"/>
</dbReference>
<dbReference type="Pfam" id="PF00622">
    <property type="entry name" value="SPRY"/>
    <property type="match status" value="1"/>
</dbReference>
<feature type="compositionally biased region" description="Acidic residues" evidence="3">
    <location>
        <begin position="104"/>
        <end position="114"/>
    </location>
</feature>
<dbReference type="PROSITE" id="PS50188">
    <property type="entry name" value="B302_SPRY"/>
    <property type="match status" value="1"/>
</dbReference>
<dbReference type="AlphaFoldDB" id="A0ABD3AH38"/>
<name>A0ABD3AH38_9GENT</name>